<dbReference type="Proteomes" id="UP001157114">
    <property type="component" value="Unassembled WGS sequence"/>
</dbReference>
<dbReference type="PANTHER" id="PTHR11106">
    <property type="entry name" value="GANGLIOSIDE INDUCED DIFFERENTIATION ASSOCIATED PROTEIN 2-RELATED"/>
    <property type="match status" value="1"/>
</dbReference>
<dbReference type="EMBL" id="BSSQ01000013">
    <property type="protein sequence ID" value="GLX68616.1"/>
    <property type="molecule type" value="Genomic_DNA"/>
</dbReference>
<evidence type="ECO:0000259" key="1">
    <source>
        <dbReference type="PROSITE" id="PS51154"/>
    </source>
</evidence>
<dbReference type="CDD" id="cd02908">
    <property type="entry name" value="Macro_OAADPr_deacetylase"/>
    <property type="match status" value="1"/>
</dbReference>
<evidence type="ECO:0000313" key="3">
    <source>
        <dbReference type="Proteomes" id="UP001157114"/>
    </source>
</evidence>
<gene>
    <name evidence="2" type="ORF">MU1_29610</name>
</gene>
<dbReference type="Gene3D" id="3.40.220.10">
    <property type="entry name" value="Leucine Aminopeptidase, subunit E, domain 1"/>
    <property type="match status" value="1"/>
</dbReference>
<comment type="caution">
    <text evidence="2">The sequence shown here is derived from an EMBL/GenBank/DDBJ whole genome shotgun (WGS) entry which is preliminary data.</text>
</comment>
<proteinExistence type="predicted"/>
<dbReference type="SMART" id="SM00506">
    <property type="entry name" value="A1pp"/>
    <property type="match status" value="1"/>
</dbReference>
<dbReference type="InterPro" id="IPR043472">
    <property type="entry name" value="Macro_dom-like"/>
</dbReference>
<feature type="domain" description="Macro" evidence="1">
    <location>
        <begin position="1"/>
        <end position="168"/>
    </location>
</feature>
<dbReference type="InterPro" id="IPR002589">
    <property type="entry name" value="Macro_dom"/>
</dbReference>
<reference evidence="2 3" key="1">
    <citation type="submission" date="2023-03" db="EMBL/GenBank/DDBJ databases">
        <title>Draft genome sequence of the bacteria which degrade cell wall of Tricholomamatutake.</title>
        <authorList>
            <person name="Konishi Y."/>
            <person name="Fukuta Y."/>
            <person name="Shirasaka N."/>
        </authorList>
    </citation>
    <scope>NUCLEOTIDE SEQUENCE [LARGE SCALE GENOMIC DNA]</scope>
    <source>
        <strain evidence="3">mu1</strain>
    </source>
</reference>
<evidence type="ECO:0000313" key="2">
    <source>
        <dbReference type="EMBL" id="GLX68616.1"/>
    </source>
</evidence>
<protein>
    <recommendedName>
        <fullName evidence="1">Macro domain-containing protein</fullName>
    </recommendedName>
</protein>
<accession>A0ABQ6GG78</accession>
<dbReference type="SUPFAM" id="SSF52949">
    <property type="entry name" value="Macro domain-like"/>
    <property type="match status" value="1"/>
</dbReference>
<keyword evidence="3" id="KW-1185">Reference proteome</keyword>
<name>A0ABQ6GG78_9BACL</name>
<dbReference type="PROSITE" id="PS51154">
    <property type="entry name" value="MACRO"/>
    <property type="match status" value="1"/>
</dbReference>
<dbReference type="Pfam" id="PF01661">
    <property type="entry name" value="Macro"/>
    <property type="match status" value="1"/>
</dbReference>
<organism evidence="2 3">
    <name type="scientific">Paenibacillus glycanilyticus</name>
    <dbReference type="NCBI Taxonomy" id="126569"/>
    <lineage>
        <taxon>Bacteria</taxon>
        <taxon>Bacillati</taxon>
        <taxon>Bacillota</taxon>
        <taxon>Bacilli</taxon>
        <taxon>Bacillales</taxon>
        <taxon>Paenibacillaceae</taxon>
        <taxon>Paenibacillus</taxon>
    </lineage>
</organism>
<dbReference type="PANTHER" id="PTHR11106:SF27">
    <property type="entry name" value="MACRO DOMAIN-CONTAINING PROTEIN"/>
    <property type="match status" value="1"/>
</dbReference>
<sequence>MPFTIVRNDITLMQVDAIVNAANTSLQMGAGVCGAIFKAAGISELQEECAAIGGCETGEAVITQGYRLPAKHIIHTPGPVWHGGGKGEEELLRNCYSNSLALAEQYGCESIAFPLISSGLFGYPKNEALRIGSSAIQQFLEHREMDVHLVVFDKEAVEVSQQVLGPIDAYIDQHYVEANLLKRRSMLKVEQDALFEQMPTAEMHPPAPSVGGSSIAGLDAVIEQLDEPFSQTLLRLIDAKGCTDVEIYKRANMDRKLFSKIRSNPAYMPSKKTAVSLAVALRLNLEETEDLLERAGYALSRSQKFDVIIEYFIVNGSYDIFAINEVLFLYDQPLLGS</sequence>
<dbReference type="RefSeq" id="WP_284239357.1">
    <property type="nucleotide sequence ID" value="NZ_BSSQ01000013.1"/>
</dbReference>